<feature type="signal peptide" evidence="1">
    <location>
        <begin position="1"/>
        <end position="23"/>
    </location>
</feature>
<keyword evidence="3" id="KW-1185">Reference proteome</keyword>
<comment type="caution">
    <text evidence="2">The sequence shown here is derived from an EMBL/GenBank/DDBJ whole genome shotgun (WGS) entry which is preliminary data.</text>
</comment>
<feature type="chain" id="PRO_5020823421" evidence="1">
    <location>
        <begin position="24"/>
        <end position="161"/>
    </location>
</feature>
<dbReference type="AlphaFoldDB" id="A0A4R3HU53"/>
<dbReference type="GO" id="GO:0016853">
    <property type="term" value="F:isomerase activity"/>
    <property type="evidence" value="ECO:0007669"/>
    <property type="project" value="UniProtKB-KW"/>
</dbReference>
<dbReference type="OrthoDB" id="5956088at2"/>
<dbReference type="EMBL" id="SLZQ01000008">
    <property type="protein sequence ID" value="TCS36013.1"/>
    <property type="molecule type" value="Genomic_DNA"/>
</dbReference>
<keyword evidence="2" id="KW-0413">Isomerase</keyword>
<dbReference type="SUPFAM" id="SSF52833">
    <property type="entry name" value="Thioredoxin-like"/>
    <property type="match status" value="1"/>
</dbReference>
<evidence type="ECO:0000313" key="2">
    <source>
        <dbReference type="EMBL" id="TCS36013.1"/>
    </source>
</evidence>
<name>A0A4R3HU53_PAULE</name>
<reference evidence="2 3" key="1">
    <citation type="submission" date="2019-03" db="EMBL/GenBank/DDBJ databases">
        <title>Genomic Encyclopedia of Type Strains, Phase IV (KMG-IV): sequencing the most valuable type-strain genomes for metagenomic binning, comparative biology and taxonomic classification.</title>
        <authorList>
            <person name="Goeker M."/>
        </authorList>
    </citation>
    <scope>NUCLEOTIDE SEQUENCE [LARGE SCALE GENOMIC DNA]</scope>
    <source>
        <strain evidence="2 3">DSM 7445</strain>
    </source>
</reference>
<accession>A0A4R3HU53</accession>
<keyword evidence="1" id="KW-0732">Signal</keyword>
<dbReference type="InterPro" id="IPR036249">
    <property type="entry name" value="Thioredoxin-like_sf"/>
</dbReference>
<dbReference type="Gene3D" id="3.40.30.10">
    <property type="entry name" value="Glutaredoxin"/>
    <property type="match status" value="1"/>
</dbReference>
<sequence length="161" mass="17845">MSKMLRILLACVLFLMWATSAHAVDTIHAFGPDSLKQIMASHTGKPYVIVVWGLDCAYCQASFAALAEAQRARKFTVVTIATDPADDPQARRLIMKKLQASGLASQIWAFGDAPVEQLRYAIDPKWFGELPRTYWINAQGEKRAHSGALSKAVIDKLSSHW</sequence>
<gene>
    <name evidence="2" type="ORF">EDC30_10877</name>
</gene>
<evidence type="ECO:0000256" key="1">
    <source>
        <dbReference type="SAM" id="SignalP"/>
    </source>
</evidence>
<protein>
    <submittedName>
        <fullName evidence="2">Thiol-disulfide isomerase/thioredoxin</fullName>
    </submittedName>
</protein>
<dbReference type="RefSeq" id="WP_132259278.1">
    <property type="nucleotide sequence ID" value="NZ_SLZQ01000008.1"/>
</dbReference>
<proteinExistence type="predicted"/>
<organism evidence="2 3">
    <name type="scientific">Paucimonas lemoignei</name>
    <name type="common">Pseudomonas lemoignei</name>
    <dbReference type="NCBI Taxonomy" id="29443"/>
    <lineage>
        <taxon>Bacteria</taxon>
        <taxon>Pseudomonadati</taxon>
        <taxon>Pseudomonadota</taxon>
        <taxon>Betaproteobacteria</taxon>
        <taxon>Burkholderiales</taxon>
        <taxon>Burkholderiaceae</taxon>
        <taxon>Paucimonas</taxon>
    </lineage>
</organism>
<evidence type="ECO:0000313" key="3">
    <source>
        <dbReference type="Proteomes" id="UP000295382"/>
    </source>
</evidence>
<dbReference type="Proteomes" id="UP000295382">
    <property type="component" value="Unassembled WGS sequence"/>
</dbReference>